<dbReference type="Pfam" id="PF00589">
    <property type="entry name" value="Phage_integrase"/>
    <property type="match status" value="1"/>
</dbReference>
<name>A0A1E5GS29_9ENTE</name>
<dbReference type="OrthoDB" id="283809at2"/>
<dbReference type="Gene3D" id="1.10.443.10">
    <property type="entry name" value="Intergrase catalytic core"/>
    <property type="match status" value="1"/>
</dbReference>
<evidence type="ECO:0000256" key="1">
    <source>
        <dbReference type="ARBA" id="ARBA00008857"/>
    </source>
</evidence>
<feature type="domain" description="Core-binding (CB)" evidence="7">
    <location>
        <begin position="66"/>
        <end position="148"/>
    </location>
</feature>
<evidence type="ECO:0000259" key="6">
    <source>
        <dbReference type="PROSITE" id="PS51898"/>
    </source>
</evidence>
<accession>A0A1E5GS29</accession>
<dbReference type="RefSeq" id="WP_069635405.1">
    <property type="nucleotide sequence ID" value="NZ_JXKZ01000038.1"/>
</dbReference>
<gene>
    <name evidence="8" type="ORF">BCR23_08620</name>
</gene>
<dbReference type="Pfam" id="PF14659">
    <property type="entry name" value="Phage_int_SAM_3"/>
    <property type="match status" value="1"/>
</dbReference>
<dbReference type="InterPro" id="IPR044068">
    <property type="entry name" value="CB"/>
</dbReference>
<dbReference type="AlphaFoldDB" id="A0A1E5GS29"/>
<evidence type="ECO:0000256" key="4">
    <source>
        <dbReference type="ARBA" id="ARBA00023172"/>
    </source>
</evidence>
<evidence type="ECO:0000313" key="8">
    <source>
        <dbReference type="EMBL" id="OEG15521.1"/>
    </source>
</evidence>
<dbReference type="PANTHER" id="PTHR30349">
    <property type="entry name" value="PHAGE INTEGRASE-RELATED"/>
    <property type="match status" value="1"/>
</dbReference>
<dbReference type="PROSITE" id="PS51900">
    <property type="entry name" value="CB"/>
    <property type="match status" value="1"/>
</dbReference>
<sequence>MARKGENIYKRKDRRWEGRYVKGRKVNGRIHYGYVYGQTYKEVKQKLTIKKATIFSGQEKYEQFYGTLNNWLDYWLEKVISTKVKPGTFDSYKSKIDCHVRPTIGEIRLSELNSSHINQFIHETNKKISTNSLHSVFRVLKTSLKYAEKLHFIRSSIYENIELPKVRRTRITNISQFEHTLLIKEARQSHDGLAILISLETGMRIGEIAGLKWEDVDFKNKVLTVKRTLQRVKTHIDSEKKTQIIEEKPKSDSSERRIPLSSDLLEQLQNKKQKSSSVYVVSQNHSYTEPRTIRYQFKRLLKKLELAECTFHALRHSFATRCLEKGINIAVISSLLGHASIKMTLDVYTNSNLTEERIAVEAVAAI</sequence>
<comment type="similarity">
    <text evidence="1">Belongs to the 'phage' integrase family.</text>
</comment>
<dbReference type="Proteomes" id="UP000094764">
    <property type="component" value="Unassembled WGS sequence"/>
</dbReference>
<keyword evidence="3 5" id="KW-0238">DNA-binding</keyword>
<organism evidence="8 9">
    <name type="scientific">Enterococcus quebecensis</name>
    <dbReference type="NCBI Taxonomy" id="903983"/>
    <lineage>
        <taxon>Bacteria</taxon>
        <taxon>Bacillati</taxon>
        <taxon>Bacillota</taxon>
        <taxon>Bacilli</taxon>
        <taxon>Lactobacillales</taxon>
        <taxon>Enterococcaceae</taxon>
        <taxon>Enterococcus</taxon>
    </lineage>
</organism>
<dbReference type="PROSITE" id="PS51898">
    <property type="entry name" value="TYR_RECOMBINASE"/>
    <property type="match status" value="1"/>
</dbReference>
<evidence type="ECO:0000256" key="3">
    <source>
        <dbReference type="ARBA" id="ARBA00023125"/>
    </source>
</evidence>
<evidence type="ECO:0000313" key="9">
    <source>
        <dbReference type="Proteomes" id="UP000094764"/>
    </source>
</evidence>
<dbReference type="InterPro" id="IPR002104">
    <property type="entry name" value="Integrase_catalytic"/>
</dbReference>
<dbReference type="SUPFAM" id="SSF56349">
    <property type="entry name" value="DNA breaking-rejoining enzymes"/>
    <property type="match status" value="1"/>
</dbReference>
<dbReference type="InterPro" id="IPR010998">
    <property type="entry name" value="Integrase_recombinase_N"/>
</dbReference>
<dbReference type="InterPro" id="IPR013762">
    <property type="entry name" value="Integrase-like_cat_sf"/>
</dbReference>
<dbReference type="GO" id="GO:0015074">
    <property type="term" value="P:DNA integration"/>
    <property type="evidence" value="ECO:0007669"/>
    <property type="project" value="UniProtKB-KW"/>
</dbReference>
<keyword evidence="4" id="KW-0233">DNA recombination</keyword>
<dbReference type="GO" id="GO:0003677">
    <property type="term" value="F:DNA binding"/>
    <property type="evidence" value="ECO:0007669"/>
    <property type="project" value="UniProtKB-UniRule"/>
</dbReference>
<dbReference type="STRING" id="903983.BCR23_08620"/>
<dbReference type="CDD" id="cd01189">
    <property type="entry name" value="INT_ICEBs1_C_like"/>
    <property type="match status" value="1"/>
</dbReference>
<proteinExistence type="inferred from homology"/>
<dbReference type="InterPro" id="IPR004107">
    <property type="entry name" value="Integrase_SAM-like_N"/>
</dbReference>
<comment type="caution">
    <text evidence="8">The sequence shown here is derived from an EMBL/GenBank/DDBJ whole genome shotgun (WGS) entry which is preliminary data.</text>
</comment>
<dbReference type="PANTHER" id="PTHR30349:SF64">
    <property type="entry name" value="PROPHAGE INTEGRASE INTD-RELATED"/>
    <property type="match status" value="1"/>
</dbReference>
<reference evidence="9" key="1">
    <citation type="submission" date="2016-09" db="EMBL/GenBank/DDBJ databases">
        <authorList>
            <person name="Gulvik C.A."/>
        </authorList>
    </citation>
    <scope>NUCLEOTIDE SEQUENCE [LARGE SCALE GENOMIC DNA]</scope>
    <source>
        <strain evidence="9">LMG 26306</strain>
    </source>
</reference>
<dbReference type="GO" id="GO:0006310">
    <property type="term" value="P:DNA recombination"/>
    <property type="evidence" value="ECO:0007669"/>
    <property type="project" value="UniProtKB-KW"/>
</dbReference>
<protein>
    <recommendedName>
        <fullName evidence="10">Integrase</fullName>
    </recommendedName>
</protein>
<dbReference type="InterPro" id="IPR050090">
    <property type="entry name" value="Tyrosine_recombinase_XerCD"/>
</dbReference>
<dbReference type="EMBL" id="MIKB01000015">
    <property type="protein sequence ID" value="OEG15521.1"/>
    <property type="molecule type" value="Genomic_DNA"/>
</dbReference>
<dbReference type="PATRIC" id="fig|903983.4.peg.1988"/>
<evidence type="ECO:0000259" key="7">
    <source>
        <dbReference type="PROSITE" id="PS51900"/>
    </source>
</evidence>
<dbReference type="InterPro" id="IPR011010">
    <property type="entry name" value="DNA_brk_join_enz"/>
</dbReference>
<evidence type="ECO:0000256" key="5">
    <source>
        <dbReference type="PROSITE-ProRule" id="PRU01248"/>
    </source>
</evidence>
<dbReference type="Gene3D" id="1.10.150.130">
    <property type="match status" value="1"/>
</dbReference>
<keyword evidence="2" id="KW-0229">DNA integration</keyword>
<keyword evidence="9" id="KW-1185">Reference proteome</keyword>
<evidence type="ECO:0008006" key="10">
    <source>
        <dbReference type="Google" id="ProtNLM"/>
    </source>
</evidence>
<feature type="domain" description="Tyr recombinase" evidence="6">
    <location>
        <begin position="169"/>
        <end position="363"/>
    </location>
</feature>
<evidence type="ECO:0000256" key="2">
    <source>
        <dbReference type="ARBA" id="ARBA00022908"/>
    </source>
</evidence>